<dbReference type="RefSeq" id="WP_229329723.1">
    <property type="nucleotide sequence ID" value="NZ_AP025183.1"/>
</dbReference>
<reference evidence="2 3" key="2">
    <citation type="journal article" date="2022" name="Microorganisms">
        <title>Complete Genome Sequences of Two Flavobacterium ammonificans Strains and a Flavobacterium ammoniigenes Strain of Ammonifying Bacterioplankton Isolated from Surface River Water.</title>
        <authorList>
            <person name="Suda W."/>
            <person name="Ogata Y."/>
            <person name="Shindo C."/>
            <person name="Watanabe K."/>
        </authorList>
    </citation>
    <scope>NUCLEOTIDE SEQUENCE [LARGE SCALE GENOMIC DNA]</scope>
    <source>
        <strain evidence="2 3">GENT11</strain>
    </source>
</reference>
<accession>A0ABN6KYN4</accession>
<keyword evidence="3" id="KW-1185">Reference proteome</keyword>
<evidence type="ECO:0000313" key="2">
    <source>
        <dbReference type="EMBL" id="BDB53472.1"/>
    </source>
</evidence>
<dbReference type="InterPro" id="IPR032186">
    <property type="entry name" value="DUF5018"/>
</dbReference>
<reference evidence="2 3" key="1">
    <citation type="journal article" date="2022" name="Int. J. Syst. Evol. Microbiol.">
        <title>Flavobacterium ammonificans sp. nov. and Flavobacterium ammoniigenes sp. nov., ammonifying bacteria isolated from surface river water.</title>
        <authorList>
            <person name="Watanabe K."/>
            <person name="Kitamura T."/>
            <person name="Ogata Y."/>
            <person name="Shindo C."/>
            <person name="Suda W."/>
        </authorList>
    </citation>
    <scope>NUCLEOTIDE SEQUENCE [LARGE SCALE GENOMIC DNA]</scope>
    <source>
        <strain evidence="2 3">GENT11</strain>
    </source>
</reference>
<dbReference type="EMBL" id="AP025183">
    <property type="protein sequence ID" value="BDB53472.1"/>
    <property type="molecule type" value="Genomic_DNA"/>
</dbReference>
<dbReference type="Pfam" id="PF16410">
    <property type="entry name" value="DUF5018"/>
    <property type="match status" value="1"/>
</dbReference>
<feature type="domain" description="DUF5018" evidence="1">
    <location>
        <begin position="77"/>
        <end position="204"/>
    </location>
</feature>
<evidence type="ECO:0000313" key="3">
    <source>
        <dbReference type="Proteomes" id="UP001319865"/>
    </source>
</evidence>
<organism evidence="2 3">
    <name type="scientific">Flavobacterium ammonificans</name>
    <dbReference type="NCBI Taxonomy" id="1751056"/>
    <lineage>
        <taxon>Bacteria</taxon>
        <taxon>Pseudomonadati</taxon>
        <taxon>Bacteroidota</taxon>
        <taxon>Flavobacteriia</taxon>
        <taxon>Flavobacteriales</taxon>
        <taxon>Flavobacteriaceae</taxon>
        <taxon>Flavobacterium</taxon>
    </lineage>
</organism>
<dbReference type="Gene3D" id="2.60.40.2340">
    <property type="match status" value="2"/>
</dbReference>
<name>A0ABN6KYN4_9FLAO</name>
<sequence length="397" mass="43445">MKSLLPAFKVYSIIILLILSSLVLSNCTEVPLSNENKILSITLTRGNFTKSFDIVENSIVGTVDSSIDLDGLSLNVPISKGATISPDPSKINSITGDFSFTVTAENGDVKIYTVSIKRLLSTENSLLELTINSNGLTFKPQINSQNNTINQRIPSFINLTSLDVSLRYSNRATISPDPTSIKDYSTPVKYTVTSESGDKKEYLVTLTPMLDSFSESCLTNMNANKWFGGDNRTNTPDILPNDRNVGTGQAVKFNTDVNPQVFTVLMNSGFKFFSTQNNYNQNVQLKLNIRDANGKIIASTNTTVLGTFNGGAITFNIGNLNLFFKQDTTYIFQWYLIDGIPLGINTGSLGNSNPGTGFCFSGGYSAEASQRKGTSLEDTSVWYSHSWNFNIEISGKK</sequence>
<evidence type="ECO:0000259" key="1">
    <source>
        <dbReference type="Pfam" id="PF16410"/>
    </source>
</evidence>
<dbReference type="Proteomes" id="UP001319865">
    <property type="component" value="Chromosome"/>
</dbReference>
<protein>
    <recommendedName>
        <fullName evidence="1">DUF5018 domain-containing protein</fullName>
    </recommendedName>
</protein>
<proteinExistence type="predicted"/>
<gene>
    <name evidence="2" type="ORF">GENT11_17840</name>
</gene>